<evidence type="ECO:0000313" key="1">
    <source>
        <dbReference type="EMBL" id="MBC8597367.1"/>
    </source>
</evidence>
<comment type="caution">
    <text evidence="1">The sequence shown here is derived from an EMBL/GenBank/DDBJ whole genome shotgun (WGS) entry which is preliminary data.</text>
</comment>
<gene>
    <name evidence="1" type="ORF">H8706_10915</name>
</gene>
<dbReference type="RefSeq" id="WP_262432655.1">
    <property type="nucleotide sequence ID" value="NZ_JACRTE010000024.1"/>
</dbReference>
<dbReference type="Proteomes" id="UP000647416">
    <property type="component" value="Unassembled WGS sequence"/>
</dbReference>
<name>A0A926FER5_9FIRM</name>
<organism evidence="1 2">
    <name type="scientific">Qingrenia yutianensis</name>
    <dbReference type="NCBI Taxonomy" id="2763676"/>
    <lineage>
        <taxon>Bacteria</taxon>
        <taxon>Bacillati</taxon>
        <taxon>Bacillota</taxon>
        <taxon>Clostridia</taxon>
        <taxon>Eubacteriales</taxon>
        <taxon>Oscillospiraceae</taxon>
        <taxon>Qingrenia</taxon>
    </lineage>
</organism>
<dbReference type="AlphaFoldDB" id="A0A926FER5"/>
<dbReference type="EMBL" id="JACRTE010000024">
    <property type="protein sequence ID" value="MBC8597367.1"/>
    <property type="molecule type" value="Genomic_DNA"/>
</dbReference>
<keyword evidence="2" id="KW-1185">Reference proteome</keyword>
<accession>A0A926FER5</accession>
<protein>
    <submittedName>
        <fullName evidence="1">Uncharacterized protein</fullName>
    </submittedName>
</protein>
<sequence length="684" mass="74352">MKKVISLIVTLAMVLTIVSTVGIFSVSAVADRTFFKIDTINGKFEKGKYTNMTVENHKGFEIYGNAGDTIVKTTPDVGDDEGIGTGKALQFNTSYDGVSPAISGAMRLTIPKMDPGIISNYNLCYGNYLNANGYSSYGSIDAMSGKTVFQLTKEDATNAYGRVEFEIVFTEDNMAVLFTSGKSTNAVAFGVGTADVPTSTAVKRYKKVSKNEVINAVIEYRKIDNSYGNNVKLIVDNELIDGVYFDNNNQALYYDNCRLRILNEGSKSADAYMTKLQVIGTDNEISLDGIISIGDIADATFDNEGKTISVPYGTTGAELTTAVSVAGGTSKEVLNSGVLSTGDKFTLKPEGKSPVEYTIIVNEIDDKQISRIDCGTGRMYNKATGANGNVPTWALNSTDSTNGNVLQSVGFEWDSNDSIDQMKNQLKLTLPNTEGKTAGDFNFSWDAGTLKQLAGKNSYLPEVDALQYEYGILEYLVNFGAGEMATILKTSNGSGKYFAFGIGTDKDARNGLNYVEVKPGTTHKVVIQYPRENTSNKYIKMWVDDELKYAIKNTNTALNIAEMNFAFFNGNNEKEAVYIDEWKVTASNVEYAPTTPIGGVYAFVIDDSNAKLVASNAADTAVNYCMIVAQYESDLLTDCEIVNIAVPAKADKVVFRGKKNLTGKLRAFLVRDMTSIIPIRPCAE</sequence>
<evidence type="ECO:0000313" key="2">
    <source>
        <dbReference type="Proteomes" id="UP000647416"/>
    </source>
</evidence>
<reference evidence="1" key="1">
    <citation type="submission" date="2020-08" db="EMBL/GenBank/DDBJ databases">
        <title>Genome public.</title>
        <authorList>
            <person name="Liu C."/>
            <person name="Sun Q."/>
        </authorList>
    </citation>
    <scope>NUCLEOTIDE SEQUENCE</scope>
    <source>
        <strain evidence="1">NSJ-50</strain>
    </source>
</reference>
<proteinExistence type="predicted"/>